<gene>
    <name evidence="1" type="ORF">OTI717_LOCUS3203</name>
</gene>
<proteinExistence type="predicted"/>
<dbReference type="EMBL" id="CAJOAX010000170">
    <property type="protein sequence ID" value="CAF3528787.1"/>
    <property type="molecule type" value="Genomic_DNA"/>
</dbReference>
<dbReference type="Proteomes" id="UP000663823">
    <property type="component" value="Unassembled WGS sequence"/>
</dbReference>
<comment type="caution">
    <text evidence="1">The sequence shown here is derived from an EMBL/GenBank/DDBJ whole genome shotgun (WGS) entry which is preliminary data.</text>
</comment>
<reference evidence="1" key="1">
    <citation type="submission" date="2021-02" db="EMBL/GenBank/DDBJ databases">
        <authorList>
            <person name="Nowell W R."/>
        </authorList>
    </citation>
    <scope>NUCLEOTIDE SEQUENCE</scope>
</reference>
<protein>
    <submittedName>
        <fullName evidence="1">Uncharacterized protein</fullName>
    </submittedName>
</protein>
<organism evidence="1 2">
    <name type="scientific">Rotaria sordida</name>
    <dbReference type="NCBI Taxonomy" id="392033"/>
    <lineage>
        <taxon>Eukaryota</taxon>
        <taxon>Metazoa</taxon>
        <taxon>Spiralia</taxon>
        <taxon>Gnathifera</taxon>
        <taxon>Rotifera</taxon>
        <taxon>Eurotatoria</taxon>
        <taxon>Bdelloidea</taxon>
        <taxon>Philodinida</taxon>
        <taxon>Philodinidae</taxon>
        <taxon>Rotaria</taxon>
    </lineage>
</organism>
<accession>A0A818IUQ7</accession>
<evidence type="ECO:0000313" key="1">
    <source>
        <dbReference type="EMBL" id="CAF3528787.1"/>
    </source>
</evidence>
<name>A0A818IUQ7_9BILA</name>
<sequence length="757" mass="88723">MNCLAYAGCIHQFQINENGYIQIDIFEYDNNMERFINVIEKPLIPSMTMKFNKCTIVGSCLIDKGLLVLLHLITLNNSILMFLQLQSRPWSCHILYTLQIPSSIHASMKFLSINSFLSIFINEEKNQNGFYIIDNNKENFRRNIEFIQCSLLTYIYCYLYDNYYWLMGTEIDLNTKQKLIKVYYGCSTYLSSPLVSFNTNKFIPISLVDNIQDIYVINHKIQLKTRLILGDIIISSKDNRIFSSHNGIICHELSMNNLINSILSYYTIENEQLFLFIKKDIQSIEIFQYDENFLLIPYTNTNEIANYILIDDFNQIGWKQILFLKNNFNLNSFMLTDFSQIHVFQQESNYEYNTEEKFLSIDMDDADIQSSLALVQDILRKKIINADFIVSEGYFQCRQVESDIRKISNKYHIPDLSINTQTESLIQNSNISTLILQLIEINWFVYRTNLFLYVTIKNSTNIVLNSVYLFGIDKNSNKIKLFNLKTTFQTLLNEQTNFNLNSNSCLTFILTTLIELDKNIDIELYLLINDNNKIFHVSSINILIDDLINPNNERILKLNTLETESMNNLMYRQALIYLNTLFRLDINIQSTTTTTTKFHLIKHFKQLLSNMGFNSINHIPNVYIRINQGNIFEHVLIHLVNEDDLIVDDLIVHFYAENSSEAMMIAKYILSKLDFQSFSLINSINSSYQEENNQIFNRIGIELKFYIEILKQIPTIMRKIVPTSKSESYRLLKLENFQSFQNECHLTDLLLTSLVLD</sequence>
<dbReference type="AlphaFoldDB" id="A0A818IUQ7"/>
<evidence type="ECO:0000313" key="2">
    <source>
        <dbReference type="Proteomes" id="UP000663823"/>
    </source>
</evidence>